<reference evidence="5 6" key="1">
    <citation type="submission" date="2019-04" db="EMBL/GenBank/DDBJ databases">
        <authorList>
            <person name="Feng G."/>
            <person name="Zhang J."/>
            <person name="Zhu H."/>
        </authorList>
    </citation>
    <scope>NUCLEOTIDE SEQUENCE [LARGE SCALE GENOMIC DNA]</scope>
    <source>
        <strain evidence="5 6">9PBR-1</strain>
    </source>
</reference>
<evidence type="ECO:0000259" key="4">
    <source>
        <dbReference type="Pfam" id="PF04577"/>
    </source>
</evidence>
<organism evidence="5 6">
    <name type="scientific">Hymenobacter metallicola</name>
    <dbReference type="NCBI Taxonomy" id="2563114"/>
    <lineage>
        <taxon>Bacteria</taxon>
        <taxon>Pseudomonadati</taxon>
        <taxon>Bacteroidota</taxon>
        <taxon>Cytophagia</taxon>
        <taxon>Cytophagales</taxon>
        <taxon>Hymenobacteraceae</taxon>
        <taxon>Hymenobacter</taxon>
    </lineage>
</organism>
<sequence length="411" mass="45547">MSDLIPRVQRRAGRLLRQFVPHNLHLRPVGVYPSSQQLAAHPGAGASYQEIYPSYKSQWPVPDDLYHQISDYGGLHAKPNRTEKQPAAFVLTLEQGRLLADNTLSVAVISADNKLVGDASFQYDAARADLARPQDNTVFNQRWFKAPVRVAGTVCSLLSGGGAATGNYYHWLIDSLPRLHLVQEAGLWDAIDYFLIYDKQRRFVVDSLLALGIRPEQLLDVSTHGHLVADRLVVTSAVRGQGTHNPGWACDFLRQELLPAAAPEEFSPCVYLSRRDAPGRHVLNEGEVEALLQEYGFQTHVLGEYSFAQQVALFAGAKIVVAPTGAGLANLVFAPAGTAVIEMFPKHFTVMEYPELCYRLGLEYQYLVAEPAAGPITSRREAWREHLTVDLHTLRHKLQNVSPRALTALAQ</sequence>
<name>A0A4Z0QJ42_9BACT</name>
<dbReference type="PANTHER" id="PTHR20961:SF150">
    <property type="entry name" value="GLYCOSYLTRANSFERASE FAMILY 61 PROTEIN"/>
    <property type="match status" value="1"/>
</dbReference>
<gene>
    <name evidence="5" type="ORF">E5K02_07545</name>
</gene>
<dbReference type="Pfam" id="PF04577">
    <property type="entry name" value="Glyco_transf_61"/>
    <property type="match status" value="1"/>
</dbReference>
<dbReference type="AlphaFoldDB" id="A0A4Z0QJ42"/>
<dbReference type="PANTHER" id="PTHR20961">
    <property type="entry name" value="GLYCOSYLTRANSFERASE"/>
    <property type="match status" value="1"/>
</dbReference>
<evidence type="ECO:0000256" key="1">
    <source>
        <dbReference type="ARBA" id="ARBA00022676"/>
    </source>
</evidence>
<keyword evidence="1" id="KW-0328">Glycosyltransferase</keyword>
<evidence type="ECO:0000256" key="2">
    <source>
        <dbReference type="ARBA" id="ARBA00022679"/>
    </source>
</evidence>
<comment type="caution">
    <text evidence="5">The sequence shown here is derived from an EMBL/GenBank/DDBJ whole genome shotgun (WGS) entry which is preliminary data.</text>
</comment>
<keyword evidence="2 5" id="KW-0808">Transferase</keyword>
<evidence type="ECO:0000313" key="6">
    <source>
        <dbReference type="Proteomes" id="UP000298471"/>
    </source>
</evidence>
<dbReference type="Proteomes" id="UP000298471">
    <property type="component" value="Unassembled WGS sequence"/>
</dbReference>
<feature type="domain" description="Glycosyltransferase 61 catalytic" evidence="4">
    <location>
        <begin position="168"/>
        <end position="341"/>
    </location>
</feature>
<accession>A0A4Z0QJ42</accession>
<evidence type="ECO:0000256" key="3">
    <source>
        <dbReference type="ARBA" id="ARBA00023180"/>
    </source>
</evidence>
<dbReference type="RefSeq" id="WP_135393598.1">
    <property type="nucleotide sequence ID" value="NZ_SRMB01000001.1"/>
</dbReference>
<dbReference type="OrthoDB" id="1156086at2"/>
<keyword evidence="3" id="KW-0325">Glycoprotein</keyword>
<dbReference type="InterPro" id="IPR049625">
    <property type="entry name" value="Glyco_transf_61_cat"/>
</dbReference>
<dbReference type="InterPro" id="IPR007657">
    <property type="entry name" value="Glycosyltransferase_61"/>
</dbReference>
<dbReference type="GO" id="GO:0016757">
    <property type="term" value="F:glycosyltransferase activity"/>
    <property type="evidence" value="ECO:0007669"/>
    <property type="project" value="UniProtKB-KW"/>
</dbReference>
<evidence type="ECO:0000313" key="5">
    <source>
        <dbReference type="EMBL" id="TGE29299.1"/>
    </source>
</evidence>
<protein>
    <submittedName>
        <fullName evidence="5">Glycosyltransferase family 61 protein</fullName>
    </submittedName>
</protein>
<keyword evidence="6" id="KW-1185">Reference proteome</keyword>
<proteinExistence type="predicted"/>
<dbReference type="EMBL" id="SRMB01000001">
    <property type="protein sequence ID" value="TGE29299.1"/>
    <property type="molecule type" value="Genomic_DNA"/>
</dbReference>